<keyword evidence="2" id="KW-1185">Reference proteome</keyword>
<accession>A0ACC3CTN8</accession>
<proteinExistence type="predicted"/>
<comment type="caution">
    <text evidence="1">The sequence shown here is derived from an EMBL/GenBank/DDBJ whole genome shotgun (WGS) entry which is preliminary data.</text>
</comment>
<protein>
    <submittedName>
        <fullName evidence="1">Uncharacterized protein</fullName>
    </submittedName>
</protein>
<gene>
    <name evidence="1" type="ORF">LTS18_001481</name>
</gene>
<evidence type="ECO:0000313" key="2">
    <source>
        <dbReference type="Proteomes" id="UP001186974"/>
    </source>
</evidence>
<reference evidence="1" key="1">
    <citation type="submission" date="2024-09" db="EMBL/GenBank/DDBJ databases">
        <title>Black Yeasts Isolated from many extreme environments.</title>
        <authorList>
            <person name="Coleine C."/>
            <person name="Stajich J.E."/>
            <person name="Selbmann L."/>
        </authorList>
    </citation>
    <scope>NUCLEOTIDE SEQUENCE</scope>
    <source>
        <strain evidence="1">CCFEE 5737</strain>
    </source>
</reference>
<name>A0ACC3CTN8_9PEZI</name>
<evidence type="ECO:0000313" key="1">
    <source>
        <dbReference type="EMBL" id="KAK3044361.1"/>
    </source>
</evidence>
<dbReference type="EMBL" id="JAWDJW010012045">
    <property type="protein sequence ID" value="KAK3044361.1"/>
    <property type="molecule type" value="Genomic_DNA"/>
</dbReference>
<dbReference type="Proteomes" id="UP001186974">
    <property type="component" value="Unassembled WGS sequence"/>
</dbReference>
<feature type="non-terminal residue" evidence="1">
    <location>
        <position position="73"/>
    </location>
</feature>
<sequence>MSQFISHHGTAQTSATASPMRQSFEDDHIAQAPRANPFATPYGSTPGGSRDQSRTGSSTGLALPEQRYFHSRR</sequence>
<organism evidence="1 2">
    <name type="scientific">Coniosporium uncinatum</name>
    <dbReference type="NCBI Taxonomy" id="93489"/>
    <lineage>
        <taxon>Eukaryota</taxon>
        <taxon>Fungi</taxon>
        <taxon>Dikarya</taxon>
        <taxon>Ascomycota</taxon>
        <taxon>Pezizomycotina</taxon>
        <taxon>Dothideomycetes</taxon>
        <taxon>Dothideomycetes incertae sedis</taxon>
        <taxon>Coniosporium</taxon>
    </lineage>
</organism>